<reference evidence="1 3" key="1">
    <citation type="submission" date="2017-09" db="EMBL/GenBank/DDBJ databases">
        <title>Reassesment of A. cryaerophilus.</title>
        <authorList>
            <person name="Perez-Cataluna A."/>
            <person name="Collado L."/>
            <person name="Salgado O."/>
            <person name="Lefinanco V."/>
            <person name="Figueras M.J."/>
        </authorList>
    </citation>
    <scope>NUCLEOTIDE SEQUENCE [LARGE SCALE GENOMIC DNA]</scope>
    <source>
        <strain evidence="1 3">LMG 10210</strain>
    </source>
</reference>
<dbReference type="Proteomes" id="UP000238281">
    <property type="component" value="Unassembled WGS sequence"/>
</dbReference>
<dbReference type="EMBL" id="NXGE01000013">
    <property type="protein sequence ID" value="PRM92457.1"/>
    <property type="molecule type" value="Genomic_DNA"/>
</dbReference>
<evidence type="ECO:0000313" key="2">
    <source>
        <dbReference type="EMBL" id="UYF44489.1"/>
    </source>
</evidence>
<sequence length="280" mass="33651">MREDYYTKNKEQILYTLNEKRFFSINDIANILDKLKEENLVSNSLSQNDFYLKLLYDGLISHTITIRDVEKIRYTLNKEFNIYDFVYSLERNGFFSMFTSLNIQGFTNFRENFIFISKERMQRVNFSSKNITQEAIDKAFSNKPRKTKAYNTIYNYNIVMLESNNTQGVGIINYNGYKVSSINRAFVEIISNIQYSKTPYDVIGEFRQLKDKLDINEIFKIIEKFDFIYPYYQLAGYYLEKIGFLKEELSRFFNNKTNLIFYTMKNKTNYDLDEYWGIKY</sequence>
<gene>
    <name evidence="1" type="ORF">CJ673_10830</name>
    <name evidence="2" type="ORF">NGX11_11065</name>
</gene>
<name>A0A2S9T0T2_9BACT</name>
<organism evidence="1 3">
    <name type="scientific">Aliarcobacter cryaerophilus</name>
    <dbReference type="NCBI Taxonomy" id="28198"/>
    <lineage>
        <taxon>Bacteria</taxon>
        <taxon>Pseudomonadati</taxon>
        <taxon>Campylobacterota</taxon>
        <taxon>Epsilonproteobacteria</taxon>
        <taxon>Campylobacterales</taxon>
        <taxon>Arcobacteraceae</taxon>
        <taxon>Aliarcobacter</taxon>
    </lineage>
</organism>
<dbReference type="RefSeq" id="WP_105916169.1">
    <property type="nucleotide sequence ID" value="NZ_CP099557.1"/>
</dbReference>
<reference evidence="2" key="2">
    <citation type="journal article" date="2022" name="Front. Microbiol.">
        <title>Species classification and novel plasmid identifications in Arcobacter cryaerophilus and Arcobacter cryaerophilus-like organisms.</title>
        <authorList>
            <person name="Zhou G."/>
            <person name="Wang M."/>
            <person name="Wang H."/>
            <person name="Chen X."/>
            <person name="Gu Y."/>
            <person name="Shao Z."/>
            <person name="Zhang J."/>
            <person name="Zhang M."/>
        </authorList>
    </citation>
    <scope>NUCLEOTIDE SEQUENCE</scope>
    <source>
        <strain evidence="2">ICDCAC48</strain>
        <plasmid evidence="2 4">pCNAC48</plasmid>
    </source>
</reference>
<dbReference type="AlphaFoldDB" id="A0A2S9T0T2"/>
<evidence type="ECO:0000313" key="1">
    <source>
        <dbReference type="EMBL" id="PRM92457.1"/>
    </source>
</evidence>
<keyword evidence="2" id="KW-0614">Plasmid</keyword>
<evidence type="ECO:0000313" key="3">
    <source>
        <dbReference type="Proteomes" id="UP000238281"/>
    </source>
</evidence>
<evidence type="ECO:0000313" key="4">
    <source>
        <dbReference type="Proteomes" id="UP001164100"/>
    </source>
</evidence>
<proteinExistence type="predicted"/>
<dbReference type="EMBL" id="CP099557">
    <property type="protein sequence ID" value="UYF44489.1"/>
    <property type="molecule type" value="Genomic_DNA"/>
</dbReference>
<geneLocation type="plasmid" evidence="2 4">
    <name>pCNAC48</name>
</geneLocation>
<protein>
    <recommendedName>
        <fullName evidence="5">AbiEi antitoxin C-terminal domain-containing protein</fullName>
    </recommendedName>
</protein>
<evidence type="ECO:0008006" key="5">
    <source>
        <dbReference type="Google" id="ProtNLM"/>
    </source>
</evidence>
<dbReference type="Proteomes" id="UP001164100">
    <property type="component" value="Plasmid pCNAC48"/>
</dbReference>
<accession>A0A2S9T0T2</accession>